<dbReference type="RefSeq" id="XP_001336849.3">
    <property type="nucleotide sequence ID" value="XM_001336813.7"/>
</dbReference>
<dbReference type="OrthoDB" id="8961033at2759"/>
<dbReference type="PANTHER" id="PTHR38706">
    <property type="entry name" value="SI:CH211-198C19.1-RELATED"/>
    <property type="match status" value="1"/>
</dbReference>
<feature type="compositionally biased region" description="Basic and acidic residues" evidence="1">
    <location>
        <begin position="208"/>
        <end position="229"/>
    </location>
</feature>
<reference evidence="2" key="2">
    <citation type="submission" date="2018-04" db="UniProtKB">
        <authorList>
            <consortium name="Ensembl"/>
        </authorList>
    </citation>
    <scope>IDENTIFICATION</scope>
    <source>
        <strain evidence="2">Tuebingen</strain>
    </source>
</reference>
<accession>A0A2R8Q1H7</accession>
<dbReference type="PANTHER" id="PTHR38706:SF2">
    <property type="match status" value="1"/>
</dbReference>
<dbReference type="EMBL" id="CABZ01060155">
    <property type="status" value="NOT_ANNOTATED_CDS"/>
    <property type="molecule type" value="Genomic_DNA"/>
</dbReference>
<name>A0A2R8Q1H7_DANRE</name>
<reference evidence="2" key="1">
    <citation type="journal article" date="2013" name="Nature">
        <title>The zebrafish reference genome sequence and its relationship to the human genome.</title>
        <authorList>
            <consortium name="Genome Reference Consortium Zebrafish"/>
            <person name="Howe K."/>
            <person name="Clark M.D."/>
            <person name="Torroja C.F."/>
            <person name="Torrance J."/>
            <person name="Berthelot C."/>
            <person name="Muffato M."/>
            <person name="Collins J.E."/>
            <person name="Humphray S."/>
            <person name="McLaren K."/>
            <person name="Matthews L."/>
            <person name="McLaren S."/>
            <person name="Sealy I."/>
            <person name="Caccamo M."/>
            <person name="Churcher C."/>
            <person name="Scott C."/>
            <person name="Barrett J.C."/>
            <person name="Koch R."/>
            <person name="Rauch G.J."/>
            <person name="White S."/>
            <person name="Chow W."/>
            <person name="Kilian B."/>
            <person name="Quintais L.T."/>
            <person name="Guerra-Assuncao J.A."/>
            <person name="Zhou Y."/>
            <person name="Gu Y."/>
            <person name="Yen J."/>
            <person name="Vogel J.H."/>
            <person name="Eyre T."/>
            <person name="Redmond S."/>
            <person name="Banerjee R."/>
            <person name="Chi J."/>
            <person name="Fu B."/>
            <person name="Langley E."/>
            <person name="Maguire S.F."/>
            <person name="Laird G.K."/>
            <person name="Lloyd D."/>
            <person name="Kenyon E."/>
            <person name="Donaldson S."/>
            <person name="Sehra H."/>
            <person name="Almeida-King J."/>
            <person name="Loveland J."/>
            <person name="Trevanion S."/>
            <person name="Jones M."/>
            <person name="Quail M."/>
            <person name="Willey D."/>
            <person name="Hunt A."/>
            <person name="Burton J."/>
            <person name="Sims S."/>
            <person name="McLay K."/>
            <person name="Plumb B."/>
            <person name="Davis J."/>
            <person name="Clee C."/>
            <person name="Oliver K."/>
            <person name="Clark R."/>
            <person name="Riddle C."/>
            <person name="Elliot D."/>
            <person name="Eliott D."/>
            <person name="Threadgold G."/>
            <person name="Harden G."/>
            <person name="Ware D."/>
            <person name="Begum S."/>
            <person name="Mortimore B."/>
            <person name="Mortimer B."/>
            <person name="Kerry G."/>
            <person name="Heath P."/>
            <person name="Phillimore B."/>
            <person name="Tracey A."/>
            <person name="Corby N."/>
            <person name="Dunn M."/>
            <person name="Johnson C."/>
            <person name="Wood J."/>
            <person name="Clark S."/>
            <person name="Pelan S."/>
            <person name="Griffiths G."/>
            <person name="Smith M."/>
            <person name="Glithero R."/>
            <person name="Howden P."/>
            <person name="Barker N."/>
            <person name="Lloyd C."/>
            <person name="Stevens C."/>
            <person name="Harley J."/>
            <person name="Holt K."/>
            <person name="Panagiotidis G."/>
            <person name="Lovell J."/>
            <person name="Beasley H."/>
            <person name="Henderson C."/>
            <person name="Gordon D."/>
            <person name="Auger K."/>
            <person name="Wright D."/>
            <person name="Collins J."/>
            <person name="Raisen C."/>
            <person name="Dyer L."/>
            <person name="Leung K."/>
            <person name="Robertson L."/>
            <person name="Ambridge K."/>
            <person name="Leongamornlert D."/>
            <person name="McGuire S."/>
            <person name="Gilderthorp R."/>
            <person name="Griffiths C."/>
            <person name="Manthravadi D."/>
            <person name="Nichol S."/>
            <person name="Barker G."/>
            <person name="Whitehead S."/>
            <person name="Kay M."/>
            <person name="Brown J."/>
            <person name="Murnane C."/>
            <person name="Gray E."/>
            <person name="Humphries M."/>
            <person name="Sycamore N."/>
            <person name="Barker D."/>
            <person name="Saunders D."/>
            <person name="Wallis J."/>
            <person name="Babbage A."/>
            <person name="Hammond S."/>
            <person name="Mashreghi-Mohammadi M."/>
            <person name="Barr L."/>
            <person name="Martin S."/>
            <person name="Wray P."/>
            <person name="Ellington A."/>
            <person name="Matthews N."/>
            <person name="Ellwood M."/>
            <person name="Woodmansey R."/>
            <person name="Clark G."/>
            <person name="Cooper J."/>
            <person name="Cooper J."/>
            <person name="Tromans A."/>
            <person name="Grafham D."/>
            <person name="Skuce C."/>
            <person name="Pandian R."/>
            <person name="Andrews R."/>
            <person name="Harrison E."/>
            <person name="Kimberley A."/>
            <person name="Garnett J."/>
            <person name="Fosker N."/>
            <person name="Hall R."/>
            <person name="Garner P."/>
            <person name="Kelly D."/>
            <person name="Bird C."/>
            <person name="Palmer S."/>
            <person name="Gehring I."/>
            <person name="Berger A."/>
            <person name="Dooley C.M."/>
            <person name="Ersan-Urun Z."/>
            <person name="Eser C."/>
            <person name="Geiger H."/>
            <person name="Geisler M."/>
            <person name="Karotki L."/>
            <person name="Kirn A."/>
            <person name="Konantz J."/>
            <person name="Konantz M."/>
            <person name="Oberlander M."/>
            <person name="Rudolph-Geiger S."/>
            <person name="Teucke M."/>
            <person name="Lanz C."/>
            <person name="Raddatz G."/>
            <person name="Osoegawa K."/>
            <person name="Zhu B."/>
            <person name="Rapp A."/>
            <person name="Widaa S."/>
            <person name="Langford C."/>
            <person name="Yang F."/>
            <person name="Schuster S.C."/>
            <person name="Carter N.P."/>
            <person name="Harrow J."/>
            <person name="Ning Z."/>
            <person name="Herrero J."/>
            <person name="Searle S.M."/>
            <person name="Enright A."/>
            <person name="Geisler R."/>
            <person name="Plasterk R.H."/>
            <person name="Lee C."/>
            <person name="Westerfield M."/>
            <person name="de Jong P.J."/>
            <person name="Zon L.I."/>
            <person name="Postlethwait J.H."/>
            <person name="Nusslein-Volhard C."/>
            <person name="Hubbard T.J."/>
            <person name="Roest Crollius H."/>
            <person name="Rogers J."/>
            <person name="Stemple D.L."/>
        </authorList>
    </citation>
    <scope>NUCLEOTIDE SEQUENCE [LARGE SCALE GENOMIC DNA]</scope>
    <source>
        <strain evidence="2">Tuebingen</strain>
    </source>
</reference>
<evidence type="ECO:0000313" key="2">
    <source>
        <dbReference type="Ensembl" id="ENSDARP00000146970"/>
    </source>
</evidence>
<dbReference type="AlphaFoldDB" id="A0A2R8Q1H7"/>
<dbReference type="GeneID" id="100000768"/>
<evidence type="ECO:0000256" key="1">
    <source>
        <dbReference type="SAM" id="MobiDB-lite"/>
    </source>
</evidence>
<dbReference type="Ensembl" id="ENSDART00000185420.1">
    <property type="protein sequence ID" value="ENSDARP00000146970.1"/>
    <property type="gene ID" value="ENSDARG00000111625.1"/>
</dbReference>
<dbReference type="InParanoid" id="A0A2R8Q1H7"/>
<proteinExistence type="predicted"/>
<evidence type="ECO:0000313" key="3">
    <source>
        <dbReference type="ZFIN" id="ZDB-GENE-030131-4139"/>
    </source>
</evidence>
<gene>
    <name evidence="2 3" type="ORF">wu:fc75a09</name>
</gene>
<feature type="region of interest" description="Disordered" evidence="1">
    <location>
        <begin position="198"/>
        <end position="232"/>
    </location>
</feature>
<dbReference type="AGR" id="ZFIN:ZDB-GENE-030131-4139"/>
<feature type="compositionally biased region" description="Acidic residues" evidence="1">
    <location>
        <begin position="198"/>
        <end position="207"/>
    </location>
</feature>
<protein>
    <submittedName>
        <fullName evidence="2">Wu:fc75a09</fullName>
    </submittedName>
</protein>
<dbReference type="GeneTree" id="ENSGT00730000111690"/>
<organism evidence="2">
    <name type="scientific">Danio rerio</name>
    <name type="common">Zebrafish</name>
    <name type="synonym">Brachydanio rerio</name>
    <dbReference type="NCBI Taxonomy" id="7955"/>
    <lineage>
        <taxon>Eukaryota</taxon>
        <taxon>Metazoa</taxon>
        <taxon>Chordata</taxon>
        <taxon>Craniata</taxon>
        <taxon>Vertebrata</taxon>
        <taxon>Euteleostomi</taxon>
        <taxon>Actinopterygii</taxon>
        <taxon>Neopterygii</taxon>
        <taxon>Teleostei</taxon>
        <taxon>Ostariophysi</taxon>
        <taxon>Cypriniformes</taxon>
        <taxon>Danionidae</taxon>
        <taxon>Danioninae</taxon>
        <taxon>Danio</taxon>
    </lineage>
</organism>
<dbReference type="ZFIN" id="ZDB-GENE-030131-4139">
    <property type="gene designation" value="wu:fc75a09"/>
</dbReference>
<dbReference type="KEGG" id="dre:100000768"/>
<dbReference type="Bgee" id="ENSDARG00000111625">
    <property type="expression patterns" value="Expressed in gastrula and 15 other cell types or tissues"/>
</dbReference>
<sequence length="237" mass="27614">MPRPVKEMQMRTVPRKLRTIHDLQMSRFGKPWPKHGLQLLYWFVKECIWENDDEMFLACDPTTGIFGFHPFENRSNDRNEKLLPDIDSSYYVVGNLYSPQANMLKDYVKKNKYVQNDLQNTDRIIVTTTQQKQCFGKIYATTHKDKFDYDPNDTFHISRSLLKSIQSFESVEDFLRSVGDGEVSYQMCLVAMVRVHDDDDDDDDSDLKDEMKSKSSAADHADTDSERPLRNCGCTIL</sequence>
<dbReference type="OMA" id="LECANQI"/>
<dbReference type="PaxDb" id="7955-ENSDARP00000106882"/>